<feature type="compositionally biased region" description="Basic and acidic residues" evidence="4">
    <location>
        <begin position="1"/>
        <end position="12"/>
    </location>
</feature>
<dbReference type="Pfam" id="PF22770">
    <property type="entry name" value="POP1_C"/>
    <property type="match status" value="1"/>
</dbReference>
<dbReference type="GO" id="GO:0005655">
    <property type="term" value="C:nucleolar ribonuclease P complex"/>
    <property type="evidence" value="ECO:0007669"/>
    <property type="project" value="InterPro"/>
</dbReference>
<comment type="subcellular location">
    <subcellularLocation>
        <location evidence="1">Nucleus</location>
    </subcellularLocation>
</comment>
<organism evidence="8 9">
    <name type="scientific">Sanghuangporus baumii</name>
    <name type="common">Phellinus baumii</name>
    <dbReference type="NCBI Taxonomy" id="108892"/>
    <lineage>
        <taxon>Eukaryota</taxon>
        <taxon>Fungi</taxon>
        <taxon>Dikarya</taxon>
        <taxon>Basidiomycota</taxon>
        <taxon>Agaricomycotina</taxon>
        <taxon>Agaricomycetes</taxon>
        <taxon>Hymenochaetales</taxon>
        <taxon>Hymenochaetaceae</taxon>
        <taxon>Sanghuangporus</taxon>
    </lineage>
</organism>
<evidence type="ECO:0000259" key="5">
    <source>
        <dbReference type="Pfam" id="PF06978"/>
    </source>
</evidence>
<feature type="domain" description="POPLD" evidence="6">
    <location>
        <begin position="521"/>
        <end position="612"/>
    </location>
</feature>
<feature type="compositionally biased region" description="Low complexity" evidence="4">
    <location>
        <begin position="493"/>
        <end position="508"/>
    </location>
</feature>
<feature type="compositionally biased region" description="Polar residues" evidence="4">
    <location>
        <begin position="38"/>
        <end position="54"/>
    </location>
</feature>
<evidence type="ECO:0000313" key="8">
    <source>
        <dbReference type="EMBL" id="OCB87749.1"/>
    </source>
</evidence>
<dbReference type="Pfam" id="PF06978">
    <property type="entry name" value="POP1_N"/>
    <property type="match status" value="2"/>
</dbReference>
<evidence type="ECO:0000256" key="4">
    <source>
        <dbReference type="SAM" id="MobiDB-lite"/>
    </source>
</evidence>
<dbReference type="Proteomes" id="UP000757232">
    <property type="component" value="Unassembled WGS sequence"/>
</dbReference>
<keyword evidence="2" id="KW-0819">tRNA processing</keyword>
<gene>
    <name evidence="8" type="ORF">A7U60_g5071</name>
</gene>
<keyword evidence="9" id="KW-1185">Reference proteome</keyword>
<protein>
    <submittedName>
        <fullName evidence="8">POP1-domain-containing protein</fullName>
    </submittedName>
</protein>
<reference evidence="8" key="1">
    <citation type="submission" date="2016-06" db="EMBL/GenBank/DDBJ databases">
        <title>Draft Genome sequence of the fungus Inonotus baumii.</title>
        <authorList>
            <person name="Zhu H."/>
            <person name="Lin W."/>
        </authorList>
    </citation>
    <scope>NUCLEOTIDE SEQUENCE</scope>
    <source>
        <strain evidence="8">821</strain>
    </source>
</reference>
<feature type="domain" description="POP1 C-terminal" evidence="7">
    <location>
        <begin position="770"/>
        <end position="840"/>
    </location>
</feature>
<feature type="region of interest" description="Disordered" evidence="4">
    <location>
        <begin position="117"/>
        <end position="144"/>
    </location>
</feature>
<dbReference type="GO" id="GO:0001682">
    <property type="term" value="P:tRNA 5'-leader removal"/>
    <property type="evidence" value="ECO:0007669"/>
    <property type="project" value="InterPro"/>
</dbReference>
<dbReference type="EMBL" id="LNZH02000188">
    <property type="protein sequence ID" value="OCB87749.1"/>
    <property type="molecule type" value="Genomic_DNA"/>
</dbReference>
<dbReference type="InterPro" id="IPR039182">
    <property type="entry name" value="Pop1"/>
</dbReference>
<evidence type="ECO:0000259" key="7">
    <source>
        <dbReference type="Pfam" id="PF22770"/>
    </source>
</evidence>
<feature type="compositionally biased region" description="Basic residues" evidence="4">
    <location>
        <begin position="135"/>
        <end position="144"/>
    </location>
</feature>
<proteinExistence type="predicted"/>
<dbReference type="PANTHER" id="PTHR22731">
    <property type="entry name" value="RIBONUCLEASES P/MRP PROTEIN SUBUNIT POP1"/>
    <property type="match status" value="1"/>
</dbReference>
<dbReference type="InterPro" id="IPR055079">
    <property type="entry name" value="POP1_C"/>
</dbReference>
<dbReference type="Pfam" id="PF08170">
    <property type="entry name" value="POPLD"/>
    <property type="match status" value="1"/>
</dbReference>
<feature type="domain" description="Pop1 N-terminal" evidence="5">
    <location>
        <begin position="148"/>
        <end position="216"/>
    </location>
</feature>
<dbReference type="OrthoDB" id="442863at2759"/>
<dbReference type="InterPro" id="IPR012590">
    <property type="entry name" value="POPLD_dom"/>
</dbReference>
<feature type="region of interest" description="Disordered" evidence="4">
    <location>
        <begin position="493"/>
        <end position="512"/>
    </location>
</feature>
<evidence type="ECO:0000313" key="9">
    <source>
        <dbReference type="Proteomes" id="UP000757232"/>
    </source>
</evidence>
<accession>A0A9Q5HXM3</accession>
<dbReference type="AlphaFoldDB" id="A0A9Q5HXM3"/>
<dbReference type="PANTHER" id="PTHR22731:SF3">
    <property type="entry name" value="RIBONUCLEASES P_MRP PROTEIN SUBUNIT POP1"/>
    <property type="match status" value="1"/>
</dbReference>
<evidence type="ECO:0000259" key="6">
    <source>
        <dbReference type="Pfam" id="PF08170"/>
    </source>
</evidence>
<dbReference type="GO" id="GO:0000172">
    <property type="term" value="C:ribonuclease MRP complex"/>
    <property type="evidence" value="ECO:0007669"/>
    <property type="project" value="InterPro"/>
</dbReference>
<feature type="region of interest" description="Disordered" evidence="4">
    <location>
        <begin position="1"/>
        <end position="59"/>
    </location>
</feature>
<sequence length="841" mass="94335">MASKRKAQDKDVNSGVNAASTSTQRKKARLEEARKISVQFQEPRQQNTNSSSSMEGLPSTIDVEKFAEIRGYEINAMKQAMDNVASAGTQRVWQSLPRHLRRRAASHDVRYVPARLRQKARAEMDTSAKPSSKNRLPRRGKAKALTRTEGFLKRQQDKSWLETHIWHAKRMHMENMWGYRLAKTPTEKAFRPSHRASVHGCILHDASYEAIIELSGPEGVLKEILARCSDPQTVSPGAVRFTSGSRVCYTHIYKPWSYPFDLVGPIEILWKTSTSSSPQVQSESSKKKDNQRQKASIRTIWVRCHPIIYDAAVSAITYCVQAYLQGAQSASKKEINVEVADLRDQFNIFELVGPKSSQVIHGALSPVKNEEREEFKKFWKALGQLQSVGSVPRGMVVGMKVLDPRLKFPPKNTKIQMNANSKDNLSLPAGLWPTANLAESELWDSDVRARLCTPRFKKKDIDSRKSKHLVPGSELNPLRQDNRVPLLLIQRSLEPPGSSSSSSSPSLSVQNISNNTRPLHGWTLIIPKGWGMSFFSSLTHTGTRVGGQDEITTQHFEAGCTMFPVDYPYTEAYTACAEERGRKERERWERKPPAKRPNWEKLGTESPWVPDWYGLLGLQKTYSEPRIDGAADLVPTQRDPPQSTVEGEISTQKITTGETCKDFDIRPWLFTGSETLSSIEALSHSPNPAPNLLAKLNASRAKRSLPVLSLPADALLQSALVIVRLSIPQSGSPEGNAIIYKMHDEEAKKWRSLVEEAESEFTETQLSELEYSRDALVGYVTSGHYSLSIGRGQAIGAVSLKRYLEMKEQLYRLGKPRALPLVKIRNKNSPICRAAFIELLC</sequence>
<dbReference type="InterPro" id="IPR009723">
    <property type="entry name" value="Pop1_N"/>
</dbReference>
<evidence type="ECO:0000256" key="1">
    <source>
        <dbReference type="ARBA" id="ARBA00004123"/>
    </source>
</evidence>
<keyword evidence="3" id="KW-0539">Nucleus</keyword>
<name>A0A9Q5HXM3_SANBA</name>
<evidence type="ECO:0000256" key="3">
    <source>
        <dbReference type="ARBA" id="ARBA00023242"/>
    </source>
</evidence>
<feature type="domain" description="Pop1 N-terminal" evidence="5">
    <location>
        <begin position="66"/>
        <end position="144"/>
    </location>
</feature>
<evidence type="ECO:0000256" key="2">
    <source>
        <dbReference type="ARBA" id="ARBA00022694"/>
    </source>
</evidence>
<comment type="caution">
    <text evidence="8">The sequence shown here is derived from an EMBL/GenBank/DDBJ whole genome shotgun (WGS) entry which is preliminary data.</text>
</comment>
<feature type="compositionally biased region" description="Polar residues" evidence="4">
    <location>
        <begin position="14"/>
        <end position="23"/>
    </location>
</feature>